<feature type="region of interest" description="Disordered" evidence="1">
    <location>
        <begin position="149"/>
        <end position="180"/>
    </location>
</feature>
<dbReference type="EMBL" id="AUSU01000018">
    <property type="protein sequence ID" value="EPS74635.1"/>
    <property type="molecule type" value="Genomic_DNA"/>
</dbReference>
<evidence type="ECO:0000256" key="1">
    <source>
        <dbReference type="SAM" id="MobiDB-lite"/>
    </source>
</evidence>
<dbReference type="Proteomes" id="UP000015453">
    <property type="component" value="Unassembled WGS sequence"/>
</dbReference>
<evidence type="ECO:0000313" key="3">
    <source>
        <dbReference type="Proteomes" id="UP000015453"/>
    </source>
</evidence>
<comment type="caution">
    <text evidence="2">The sequence shown here is derived from an EMBL/GenBank/DDBJ whole genome shotgun (WGS) entry which is preliminary data.</text>
</comment>
<organism evidence="2 3">
    <name type="scientific">Genlisea aurea</name>
    <dbReference type="NCBI Taxonomy" id="192259"/>
    <lineage>
        <taxon>Eukaryota</taxon>
        <taxon>Viridiplantae</taxon>
        <taxon>Streptophyta</taxon>
        <taxon>Embryophyta</taxon>
        <taxon>Tracheophyta</taxon>
        <taxon>Spermatophyta</taxon>
        <taxon>Magnoliopsida</taxon>
        <taxon>eudicotyledons</taxon>
        <taxon>Gunneridae</taxon>
        <taxon>Pentapetalae</taxon>
        <taxon>asterids</taxon>
        <taxon>lamiids</taxon>
        <taxon>Lamiales</taxon>
        <taxon>Lentibulariaceae</taxon>
        <taxon>Genlisea</taxon>
    </lineage>
</organism>
<sequence length="271" mass="29895">MKQAEKSTTIVGLEAHQQPPLLPVELKGPATYLSWSRRIMGGLVGRGEQREGVTLKGEESEPDKDDTMKWKMEIDQSKSMLLSLSNSGLITITSPRISTPHSIRDGLLSQDKIPTLDEAIATMIEEETRIQLLSPLYRRLKACLKPPKEREIGGRRQPGGHGRGRGGRRGGRGGQLGGHRANLTVAEEARETSAEEQQMLKMWRKMKYLLRVTTRQQIESAQPLLPWILVLLGMSLALKALHYTPVVVPESIRTADGTAQPVIGNGTVEGV</sequence>
<dbReference type="OrthoDB" id="1718863at2759"/>
<reference evidence="2 3" key="1">
    <citation type="journal article" date="2013" name="BMC Genomics">
        <title>The miniature genome of a carnivorous plant Genlisea aurea contains a low number of genes and short non-coding sequences.</title>
        <authorList>
            <person name="Leushkin E.V."/>
            <person name="Sutormin R.A."/>
            <person name="Nabieva E.R."/>
            <person name="Penin A.A."/>
            <person name="Kondrashov A.S."/>
            <person name="Logacheva M.D."/>
        </authorList>
    </citation>
    <scope>NUCLEOTIDE SEQUENCE [LARGE SCALE GENOMIC DNA]</scope>
</reference>
<gene>
    <name evidence="2" type="ORF">M569_00114</name>
</gene>
<proteinExistence type="predicted"/>
<evidence type="ECO:0008006" key="4">
    <source>
        <dbReference type="Google" id="ProtNLM"/>
    </source>
</evidence>
<accession>S8D5D8</accession>
<feature type="compositionally biased region" description="Basic residues" evidence="1">
    <location>
        <begin position="162"/>
        <end position="171"/>
    </location>
</feature>
<protein>
    <recommendedName>
        <fullName evidence="4">Retrotransposon Copia-like N-terminal domain-containing protein</fullName>
    </recommendedName>
</protein>
<evidence type="ECO:0000313" key="2">
    <source>
        <dbReference type="EMBL" id="EPS74635.1"/>
    </source>
</evidence>
<dbReference type="AlphaFoldDB" id="S8D5D8"/>
<name>S8D5D8_9LAMI</name>
<keyword evidence="3" id="KW-1185">Reference proteome</keyword>